<proteinExistence type="predicted"/>
<name>A0ABW7RFM0_9ACTN</name>
<dbReference type="RefSeq" id="WP_143682142.1">
    <property type="nucleotide sequence ID" value="NZ_CP108413.1"/>
</dbReference>
<evidence type="ECO:0000256" key="1">
    <source>
        <dbReference type="SAM" id="MobiDB-lite"/>
    </source>
</evidence>
<organism evidence="2 3">
    <name type="scientific">Streptomyces celluloflavus</name>
    <dbReference type="NCBI Taxonomy" id="58344"/>
    <lineage>
        <taxon>Bacteria</taxon>
        <taxon>Bacillati</taxon>
        <taxon>Actinomycetota</taxon>
        <taxon>Actinomycetes</taxon>
        <taxon>Kitasatosporales</taxon>
        <taxon>Streptomycetaceae</taxon>
        <taxon>Streptomyces</taxon>
    </lineage>
</organism>
<keyword evidence="3" id="KW-1185">Reference proteome</keyword>
<gene>
    <name evidence="2" type="ORF">ACH4GP_20995</name>
</gene>
<evidence type="ECO:0000313" key="2">
    <source>
        <dbReference type="EMBL" id="MFH8586845.1"/>
    </source>
</evidence>
<evidence type="ECO:0008006" key="4">
    <source>
        <dbReference type="Google" id="ProtNLM"/>
    </source>
</evidence>
<dbReference type="Proteomes" id="UP001610990">
    <property type="component" value="Unassembled WGS sequence"/>
</dbReference>
<feature type="compositionally biased region" description="Basic and acidic residues" evidence="1">
    <location>
        <begin position="47"/>
        <end position="62"/>
    </location>
</feature>
<accession>A0ABW7RFM0</accession>
<sequence length="62" mass="6875">MPATPVVAGTVTRRKRKAHGNGIHRVRSSIDRCLLIQRMRIPAGPTDRSDHTKPREGFPGDC</sequence>
<evidence type="ECO:0000313" key="3">
    <source>
        <dbReference type="Proteomes" id="UP001610990"/>
    </source>
</evidence>
<feature type="region of interest" description="Disordered" evidence="1">
    <location>
        <begin position="41"/>
        <end position="62"/>
    </location>
</feature>
<protein>
    <recommendedName>
        <fullName evidence="4">Transposase</fullName>
    </recommendedName>
</protein>
<comment type="caution">
    <text evidence="2">The sequence shown here is derived from an EMBL/GenBank/DDBJ whole genome shotgun (WGS) entry which is preliminary data.</text>
</comment>
<dbReference type="EMBL" id="JBIRGH010000012">
    <property type="protein sequence ID" value="MFH8586845.1"/>
    <property type="molecule type" value="Genomic_DNA"/>
</dbReference>
<reference evidence="2 3" key="1">
    <citation type="submission" date="2024-10" db="EMBL/GenBank/DDBJ databases">
        <title>The Natural Products Discovery Center: Release of the First 8490 Sequenced Strains for Exploring Actinobacteria Biosynthetic Diversity.</title>
        <authorList>
            <person name="Kalkreuter E."/>
            <person name="Kautsar S.A."/>
            <person name="Yang D."/>
            <person name="Bader C.D."/>
            <person name="Teijaro C.N."/>
            <person name="Fluegel L."/>
            <person name="Davis C.M."/>
            <person name="Simpson J.R."/>
            <person name="Lauterbach L."/>
            <person name="Steele A.D."/>
            <person name="Gui C."/>
            <person name="Meng S."/>
            <person name="Li G."/>
            <person name="Viehrig K."/>
            <person name="Ye F."/>
            <person name="Su P."/>
            <person name="Kiefer A.F."/>
            <person name="Nichols A."/>
            <person name="Cepeda A.J."/>
            <person name="Yan W."/>
            <person name="Fan B."/>
            <person name="Jiang Y."/>
            <person name="Adhikari A."/>
            <person name="Zheng C.-J."/>
            <person name="Schuster L."/>
            <person name="Cowan T.M."/>
            <person name="Smanski M.J."/>
            <person name="Chevrette M.G."/>
            <person name="De Carvalho L.P.S."/>
            <person name="Shen B."/>
        </authorList>
    </citation>
    <scope>NUCLEOTIDE SEQUENCE [LARGE SCALE GENOMIC DNA]</scope>
    <source>
        <strain evidence="2 3">NPDC018013</strain>
    </source>
</reference>
<feature type="region of interest" description="Disordered" evidence="1">
    <location>
        <begin position="1"/>
        <end position="23"/>
    </location>
</feature>
<feature type="compositionally biased region" description="Basic residues" evidence="1">
    <location>
        <begin position="12"/>
        <end position="23"/>
    </location>
</feature>